<feature type="binding site" evidence="3">
    <location>
        <position position="176"/>
    </location>
    <ligand>
        <name>Mg(2+)</name>
        <dbReference type="ChEBI" id="CHEBI:18420"/>
    </ligand>
</feature>
<feature type="binding site" evidence="3">
    <location>
        <position position="174"/>
    </location>
    <ligand>
        <name>Mg(2+)</name>
        <dbReference type="ChEBI" id="CHEBI:18420"/>
    </ligand>
</feature>
<evidence type="ECO:0000256" key="8">
    <source>
        <dbReference type="SAM" id="SignalP"/>
    </source>
</evidence>
<dbReference type="PANTHER" id="PTHR11596">
    <property type="entry name" value="ALKALINE PHOSPHATASE"/>
    <property type="match status" value="1"/>
</dbReference>
<evidence type="ECO:0000256" key="2">
    <source>
        <dbReference type="PIRSR" id="PIRSR601952-1"/>
    </source>
</evidence>
<feature type="binding site" evidence="3">
    <location>
        <position position="391"/>
    </location>
    <ligand>
        <name>Zn(2+)</name>
        <dbReference type="ChEBI" id="CHEBI:29105"/>
        <label>2</label>
    </ligand>
</feature>
<dbReference type="Proteomes" id="UP001142317">
    <property type="component" value="Unassembled WGS sequence"/>
</dbReference>
<evidence type="ECO:0000256" key="4">
    <source>
        <dbReference type="PIRSR" id="PIRSR601952-3"/>
    </source>
</evidence>
<reference evidence="9" key="2">
    <citation type="submission" date="2023-01" db="EMBL/GenBank/DDBJ databases">
        <authorList>
            <person name="Sun Q."/>
            <person name="Evtushenko L."/>
        </authorList>
    </citation>
    <scope>NUCLEOTIDE SEQUENCE</scope>
    <source>
        <strain evidence="9">VKM Ac-1447</strain>
    </source>
</reference>
<keyword evidence="7" id="KW-0812">Transmembrane</keyword>
<feature type="binding site" evidence="3">
    <location>
        <position position="433"/>
    </location>
    <ligand>
        <name>Zn(2+)</name>
        <dbReference type="ChEBI" id="CHEBI:29105"/>
        <label>2</label>
    </ligand>
</feature>
<keyword evidence="7" id="KW-1133">Transmembrane helix</keyword>
<comment type="cofactor">
    <cofactor evidence="3">
        <name>Mg(2+)</name>
        <dbReference type="ChEBI" id="CHEBI:18420"/>
    </cofactor>
    <text evidence="3">Binds 1 Mg(2+) ion.</text>
</comment>
<feature type="transmembrane region" description="Helical" evidence="7">
    <location>
        <begin position="597"/>
        <end position="618"/>
    </location>
</feature>
<accession>A0A9W6HGU7</accession>
<keyword evidence="3" id="KW-0862">Zinc</keyword>
<evidence type="ECO:0000256" key="1">
    <source>
        <dbReference type="ARBA" id="ARBA00022553"/>
    </source>
</evidence>
<dbReference type="SUPFAM" id="SSF53649">
    <property type="entry name" value="Alkaline phosphatase-like"/>
    <property type="match status" value="1"/>
</dbReference>
<keyword evidence="3" id="KW-0479">Metal-binding</keyword>
<feature type="binding site" evidence="3">
    <location>
        <position position="349"/>
    </location>
    <ligand>
        <name>Zn(2+)</name>
        <dbReference type="ChEBI" id="CHEBI:29105"/>
        <label>1</label>
    </ligand>
</feature>
<evidence type="ECO:0000256" key="7">
    <source>
        <dbReference type="SAM" id="Phobius"/>
    </source>
</evidence>
<evidence type="ECO:0000256" key="6">
    <source>
        <dbReference type="SAM" id="MobiDB-lite"/>
    </source>
</evidence>
<feature type="active site" description="Phosphoserine intermediate" evidence="2">
    <location>
        <position position="123"/>
    </location>
</feature>
<comment type="similarity">
    <text evidence="5">Belongs to the alkaline phosphatase family.</text>
</comment>
<keyword evidence="3" id="KW-0460">Magnesium</keyword>
<dbReference type="Pfam" id="PF00245">
    <property type="entry name" value="Alk_phosphatase"/>
    <property type="match status" value="1"/>
</dbReference>
<feature type="chain" id="PRO_5040905970" description="Alkaline phosphatase" evidence="8">
    <location>
        <begin position="36"/>
        <end position="626"/>
    </location>
</feature>
<feature type="compositionally biased region" description="Low complexity" evidence="6">
    <location>
        <begin position="574"/>
        <end position="588"/>
    </location>
</feature>
<feature type="binding site" evidence="3">
    <location>
        <position position="73"/>
    </location>
    <ligand>
        <name>Zn(2+)</name>
        <dbReference type="ChEBI" id="CHEBI:29105"/>
        <label>2</label>
    </ligand>
</feature>
<proteinExistence type="inferred from homology"/>
<sequence length="626" mass="63729">MKSFIRRRRVIAALGATVTMVGFVSMSALPASAMADDLTENGGATRNDGDMTQLLRDSIVDGPAKNVILLIGDGMGDSEITIARNYAEGAAGEFAGIDALPLTGQYTTYALTDTGAPNYAPESASTASAWSTGTKTVNGRLSVDVANAPQATLLEIARANGMKTGNVSTSEIQDATPGAQVAHISARGCYGPNETSQRCASEALENGGLGSISEQMLNVRPDVTLGGGSASFEQTAKAGPWEGKTLFEQAEARGFQLVGDAASLDAVTVADADQPLLGLFTEGNFPVRWQGPAATDLTSGGSLPAAVACTENPDRLASDLSLGSLTEKAISLLDGEDGFFLQVEGASIDKQDHAANACGQIGETVDLDEAVQVALAFAQERKDTLVVVTADHAHTSQIVGSPIPGLNTHLLTADGQEMIVAYGTSAQGGSQQHTGAQVRIAGYGPGAANVVGLTDQTDLFFTAANGLALERNLASLSANATISAPAEVQPGATFSVTAAGLNADWQTDATLASEPVDLGARDVLNGTVTYEVTAPMEAGAHSVTLTGAQTGTVLTAQFAVTDAASANPTPEPLPTETGAAAAGGSSNTNNPLARTGGALPIGFFVAGLLAVTLGAHLASRRRRRTV</sequence>
<comment type="cofactor">
    <cofactor evidence="3">
        <name>Zn(2+)</name>
        <dbReference type="ChEBI" id="CHEBI:29105"/>
    </cofactor>
    <text evidence="3">Binds 2 Zn(2+) ions.</text>
</comment>
<keyword evidence="10" id="KW-1185">Reference proteome</keyword>
<dbReference type="RefSeq" id="WP_210006408.1">
    <property type="nucleotide sequence ID" value="NZ_BSEO01000013.1"/>
</dbReference>
<dbReference type="SMART" id="SM00098">
    <property type="entry name" value="alkPPc"/>
    <property type="match status" value="1"/>
</dbReference>
<dbReference type="InterPro" id="IPR006311">
    <property type="entry name" value="TAT_signal"/>
</dbReference>
<feature type="binding site" evidence="3">
    <location>
        <position position="344"/>
    </location>
    <ligand>
        <name>Mg(2+)</name>
        <dbReference type="ChEBI" id="CHEBI:18420"/>
    </ligand>
</feature>
<organism evidence="9 10">
    <name type="scientific">Microbacterium imperiale</name>
    <dbReference type="NCBI Taxonomy" id="33884"/>
    <lineage>
        <taxon>Bacteria</taxon>
        <taxon>Bacillati</taxon>
        <taxon>Actinomycetota</taxon>
        <taxon>Actinomycetes</taxon>
        <taxon>Micrococcales</taxon>
        <taxon>Microbacteriaceae</taxon>
        <taxon>Microbacterium</taxon>
    </lineage>
</organism>
<dbReference type="Gene3D" id="3.40.720.10">
    <property type="entry name" value="Alkaline Phosphatase, subunit A"/>
    <property type="match status" value="1"/>
</dbReference>
<keyword evidence="4" id="KW-1015">Disulfide bond</keyword>
<keyword evidence="1" id="KW-0597">Phosphoprotein</keyword>
<dbReference type="GO" id="GO:0046872">
    <property type="term" value="F:metal ion binding"/>
    <property type="evidence" value="ECO:0007669"/>
    <property type="project" value="UniProtKB-KW"/>
</dbReference>
<dbReference type="PROSITE" id="PS51318">
    <property type="entry name" value="TAT"/>
    <property type="match status" value="1"/>
</dbReference>
<dbReference type="InterPro" id="IPR017850">
    <property type="entry name" value="Alkaline_phosphatase_core_sf"/>
</dbReference>
<keyword evidence="8" id="KW-0732">Signal</keyword>
<keyword evidence="7" id="KW-0472">Membrane</keyword>
<reference evidence="9" key="1">
    <citation type="journal article" date="2014" name="Int. J. Syst. Evol. Microbiol.">
        <title>Complete genome sequence of Corynebacterium casei LMG S-19264T (=DSM 44701T), isolated from a smear-ripened cheese.</title>
        <authorList>
            <consortium name="US DOE Joint Genome Institute (JGI-PGF)"/>
            <person name="Walter F."/>
            <person name="Albersmeier A."/>
            <person name="Kalinowski J."/>
            <person name="Ruckert C."/>
        </authorList>
    </citation>
    <scope>NUCLEOTIDE SEQUENCE</scope>
    <source>
        <strain evidence="9">VKM Ac-1447</strain>
    </source>
</reference>
<feature type="disulfide bond" evidence="4">
    <location>
        <begin position="309"/>
        <end position="358"/>
    </location>
</feature>
<feature type="binding site" evidence="3">
    <location>
        <position position="353"/>
    </location>
    <ligand>
        <name>Zn(2+)</name>
        <dbReference type="ChEBI" id="CHEBI:29105"/>
        <label>1</label>
    </ligand>
</feature>
<protein>
    <recommendedName>
        <fullName evidence="11">Alkaline phosphatase</fullName>
    </recommendedName>
</protein>
<feature type="signal peptide" evidence="8">
    <location>
        <begin position="1"/>
        <end position="35"/>
    </location>
</feature>
<evidence type="ECO:0008006" key="11">
    <source>
        <dbReference type="Google" id="ProtNLM"/>
    </source>
</evidence>
<evidence type="ECO:0000256" key="5">
    <source>
        <dbReference type="RuleBase" id="RU003946"/>
    </source>
</evidence>
<dbReference type="EMBL" id="BSEO01000013">
    <property type="protein sequence ID" value="GLJ80167.1"/>
    <property type="molecule type" value="Genomic_DNA"/>
</dbReference>
<feature type="region of interest" description="Disordered" evidence="6">
    <location>
        <begin position="564"/>
        <end position="588"/>
    </location>
</feature>
<evidence type="ECO:0000313" key="9">
    <source>
        <dbReference type="EMBL" id="GLJ80167.1"/>
    </source>
</evidence>
<evidence type="ECO:0000313" key="10">
    <source>
        <dbReference type="Proteomes" id="UP001142317"/>
    </source>
</evidence>
<gene>
    <name evidence="9" type="ORF">GCM10017586_18500</name>
</gene>
<comment type="caution">
    <text evidence="9">The sequence shown here is derived from an EMBL/GenBank/DDBJ whole genome shotgun (WGS) entry which is preliminary data.</text>
</comment>
<feature type="disulfide bond" evidence="4">
    <location>
        <begin position="189"/>
        <end position="199"/>
    </location>
</feature>
<evidence type="ECO:0000256" key="3">
    <source>
        <dbReference type="PIRSR" id="PIRSR601952-2"/>
    </source>
</evidence>
<dbReference type="NCBIfam" id="NF007810">
    <property type="entry name" value="PRK10518.1"/>
    <property type="match status" value="1"/>
</dbReference>
<dbReference type="GO" id="GO:0004035">
    <property type="term" value="F:alkaline phosphatase activity"/>
    <property type="evidence" value="ECO:0007669"/>
    <property type="project" value="TreeGrafter"/>
</dbReference>
<dbReference type="CDD" id="cd16012">
    <property type="entry name" value="ALP"/>
    <property type="match status" value="1"/>
</dbReference>
<dbReference type="PANTHER" id="PTHR11596:SF5">
    <property type="entry name" value="ALKALINE PHOSPHATASE"/>
    <property type="match status" value="1"/>
</dbReference>
<dbReference type="AlphaFoldDB" id="A0A9W6HGU7"/>
<dbReference type="InterPro" id="IPR001952">
    <property type="entry name" value="Alkaline_phosphatase"/>
</dbReference>
<name>A0A9W6HGU7_9MICO</name>
<feature type="binding site" evidence="3">
    <location>
        <position position="392"/>
    </location>
    <ligand>
        <name>Zn(2+)</name>
        <dbReference type="ChEBI" id="CHEBI:29105"/>
        <label>2</label>
    </ligand>
</feature>
<dbReference type="PRINTS" id="PR00113">
    <property type="entry name" value="ALKPHPHTASE"/>
</dbReference>